<sequence>MATSDGNRSLLVKDHSTGSVHCVFFRRFAYLTYLIAFAGLLRAADCICDLQHPSGEQLKLSWDASRQACTLPLCNGANLLTIPDTSGYVPAADYV</sequence>
<accession>A0ABR2YNL4</accession>
<dbReference type="Proteomes" id="UP001491310">
    <property type="component" value="Unassembled WGS sequence"/>
</dbReference>
<reference evidence="1 2" key="1">
    <citation type="journal article" date="2024" name="Nat. Commun.">
        <title>Phylogenomics reveals the evolutionary origins of lichenization in chlorophyte algae.</title>
        <authorList>
            <person name="Puginier C."/>
            <person name="Libourel C."/>
            <person name="Otte J."/>
            <person name="Skaloud P."/>
            <person name="Haon M."/>
            <person name="Grisel S."/>
            <person name="Petersen M."/>
            <person name="Berrin J.G."/>
            <person name="Delaux P.M."/>
            <person name="Dal Grande F."/>
            <person name="Keller J."/>
        </authorList>
    </citation>
    <scope>NUCLEOTIDE SEQUENCE [LARGE SCALE GENOMIC DNA]</scope>
    <source>
        <strain evidence="1 2">SAG 216-7</strain>
    </source>
</reference>
<keyword evidence="2" id="KW-1185">Reference proteome</keyword>
<evidence type="ECO:0000313" key="2">
    <source>
        <dbReference type="Proteomes" id="UP001491310"/>
    </source>
</evidence>
<proteinExistence type="predicted"/>
<protein>
    <submittedName>
        <fullName evidence="1">Uncharacterized protein</fullName>
    </submittedName>
</protein>
<name>A0ABR2YNL4_9CHLO</name>
<dbReference type="EMBL" id="JALJOT010000008">
    <property type="protein sequence ID" value="KAK9908501.1"/>
    <property type="molecule type" value="Genomic_DNA"/>
</dbReference>
<organism evidence="1 2">
    <name type="scientific">Coccomyxa subellipsoidea</name>
    <dbReference type="NCBI Taxonomy" id="248742"/>
    <lineage>
        <taxon>Eukaryota</taxon>
        <taxon>Viridiplantae</taxon>
        <taxon>Chlorophyta</taxon>
        <taxon>core chlorophytes</taxon>
        <taxon>Trebouxiophyceae</taxon>
        <taxon>Trebouxiophyceae incertae sedis</taxon>
        <taxon>Coccomyxaceae</taxon>
        <taxon>Coccomyxa</taxon>
    </lineage>
</organism>
<comment type="caution">
    <text evidence="1">The sequence shown here is derived from an EMBL/GenBank/DDBJ whole genome shotgun (WGS) entry which is preliminary data.</text>
</comment>
<evidence type="ECO:0000313" key="1">
    <source>
        <dbReference type="EMBL" id="KAK9908501.1"/>
    </source>
</evidence>
<gene>
    <name evidence="1" type="ORF">WJX75_008755</name>
</gene>